<dbReference type="EMBL" id="JAHUTI010072775">
    <property type="protein sequence ID" value="MED6256045.1"/>
    <property type="molecule type" value="Genomic_DNA"/>
</dbReference>
<evidence type="ECO:0000256" key="1">
    <source>
        <dbReference type="SAM" id="MobiDB-lite"/>
    </source>
</evidence>
<accession>A0ABU7C2P1</accession>
<dbReference type="Proteomes" id="UP001345963">
    <property type="component" value="Unassembled WGS sequence"/>
</dbReference>
<proteinExistence type="predicted"/>
<organism evidence="2 3">
    <name type="scientific">Ataeniobius toweri</name>
    <dbReference type="NCBI Taxonomy" id="208326"/>
    <lineage>
        <taxon>Eukaryota</taxon>
        <taxon>Metazoa</taxon>
        <taxon>Chordata</taxon>
        <taxon>Craniata</taxon>
        <taxon>Vertebrata</taxon>
        <taxon>Euteleostomi</taxon>
        <taxon>Actinopterygii</taxon>
        <taxon>Neopterygii</taxon>
        <taxon>Teleostei</taxon>
        <taxon>Neoteleostei</taxon>
        <taxon>Acanthomorphata</taxon>
        <taxon>Ovalentaria</taxon>
        <taxon>Atherinomorphae</taxon>
        <taxon>Cyprinodontiformes</taxon>
        <taxon>Goodeidae</taxon>
        <taxon>Ataeniobius</taxon>
    </lineage>
</organism>
<feature type="region of interest" description="Disordered" evidence="1">
    <location>
        <begin position="1"/>
        <end position="45"/>
    </location>
</feature>
<name>A0ABU7C2P1_9TELE</name>
<evidence type="ECO:0000313" key="2">
    <source>
        <dbReference type="EMBL" id="MED6256045.1"/>
    </source>
</evidence>
<feature type="compositionally biased region" description="Pro residues" evidence="1">
    <location>
        <begin position="1"/>
        <end position="13"/>
    </location>
</feature>
<protein>
    <submittedName>
        <fullName evidence="2">Uncharacterized protein</fullName>
    </submittedName>
</protein>
<gene>
    <name evidence="2" type="ORF">ATANTOWER_018882</name>
</gene>
<evidence type="ECO:0000313" key="3">
    <source>
        <dbReference type="Proteomes" id="UP001345963"/>
    </source>
</evidence>
<reference evidence="2 3" key="1">
    <citation type="submission" date="2021-07" db="EMBL/GenBank/DDBJ databases">
        <authorList>
            <person name="Palmer J.M."/>
        </authorList>
    </citation>
    <scope>NUCLEOTIDE SEQUENCE [LARGE SCALE GENOMIC DNA]</scope>
    <source>
        <strain evidence="2 3">AT_MEX2019</strain>
        <tissue evidence="2">Muscle</tissue>
    </source>
</reference>
<feature type="region of interest" description="Disordered" evidence="1">
    <location>
        <begin position="77"/>
        <end position="99"/>
    </location>
</feature>
<sequence>MGGPPPGLLPPPQRRAEESSLRQSRSSDGPGDPGLQQLEPLQQNPTCPLSNICNFRPQAFTHSLIAKAKKNIRINAPLNTNLPSSHDTEEPDHQSSAII</sequence>
<keyword evidence="3" id="KW-1185">Reference proteome</keyword>
<comment type="caution">
    <text evidence="2">The sequence shown here is derived from an EMBL/GenBank/DDBJ whole genome shotgun (WGS) entry which is preliminary data.</text>
</comment>